<dbReference type="InterPro" id="IPR002187">
    <property type="entry name" value="N-reg_PII"/>
</dbReference>
<dbReference type="Pfam" id="PF00543">
    <property type="entry name" value="P-II"/>
    <property type="match status" value="1"/>
</dbReference>
<reference evidence="1 2" key="1">
    <citation type="journal article" date="2016" name="Int. J. Syst. Evol. Microbiol.">
        <title>Oceanobacillus halophilus sp. nov., a novel moderately halophilic bacterium from a hypersaline lake.</title>
        <authorList>
            <person name="Amoozegar M.A."/>
            <person name="Bagheri M."/>
            <person name="Makhdoumi A."/>
            <person name="Nikou M.M."/>
            <person name="Fazeli S.A.S."/>
            <person name="Schumann P."/>
            <person name="Sproer C."/>
            <person name="Sanchez-Porro C."/>
            <person name="Ventosa A."/>
        </authorList>
    </citation>
    <scope>NUCLEOTIDE SEQUENCE [LARGE SCALE GENOMIC DNA]</scope>
    <source>
        <strain evidence="1 2">DSM 23996</strain>
    </source>
</reference>
<dbReference type="AlphaFoldDB" id="A0A495A260"/>
<dbReference type="SUPFAM" id="SSF54913">
    <property type="entry name" value="GlnB-like"/>
    <property type="match status" value="2"/>
</dbReference>
<proteinExistence type="predicted"/>
<dbReference type="Gene3D" id="3.30.70.120">
    <property type="match status" value="2"/>
</dbReference>
<evidence type="ECO:0000313" key="1">
    <source>
        <dbReference type="EMBL" id="RKQ33555.1"/>
    </source>
</evidence>
<dbReference type="RefSeq" id="WP_121204285.1">
    <property type="nucleotide sequence ID" value="NZ_RBZP01000006.1"/>
</dbReference>
<keyword evidence="2" id="KW-1185">Reference proteome</keyword>
<dbReference type="SMART" id="SM00938">
    <property type="entry name" value="P-II"/>
    <property type="match status" value="1"/>
</dbReference>
<protein>
    <submittedName>
        <fullName evidence="1">PII family protein</fullName>
    </submittedName>
</protein>
<evidence type="ECO:0000313" key="2">
    <source>
        <dbReference type="Proteomes" id="UP000269301"/>
    </source>
</evidence>
<dbReference type="PROSITE" id="PS51343">
    <property type="entry name" value="PII_GLNB_DOM"/>
    <property type="match status" value="2"/>
</dbReference>
<dbReference type="GO" id="GO:0006808">
    <property type="term" value="P:regulation of nitrogen utilization"/>
    <property type="evidence" value="ECO:0007669"/>
    <property type="project" value="InterPro"/>
</dbReference>
<dbReference type="GO" id="GO:0030234">
    <property type="term" value="F:enzyme regulator activity"/>
    <property type="evidence" value="ECO:0007669"/>
    <property type="project" value="InterPro"/>
</dbReference>
<gene>
    <name evidence="1" type="ORF">D8M06_10125</name>
</gene>
<comment type="caution">
    <text evidence="1">The sequence shown here is derived from an EMBL/GenBank/DDBJ whole genome shotgun (WGS) entry which is preliminary data.</text>
</comment>
<accession>A0A495A260</accession>
<dbReference type="OrthoDB" id="9803021at2"/>
<name>A0A495A260_9BACI</name>
<dbReference type="EMBL" id="RBZP01000006">
    <property type="protein sequence ID" value="RKQ33555.1"/>
    <property type="molecule type" value="Genomic_DNA"/>
</dbReference>
<dbReference type="InterPro" id="IPR015867">
    <property type="entry name" value="N-reg_PII/ATP_PRibTrfase_C"/>
</dbReference>
<sequence length="247" mass="27366">MTKKRTQQKLIVTIVKKEKAKKVIQASRNAGARGGTTLRGKGFRLNDKPSFLGIPIEREREIILTLVPTNIFPDVMNAIVDSVNLNKPKQGIGFVIDTKHISGVSHMLGIPIEHDENSDEGGYDIMKDQEILYDLILTIVNKGESDKVVDASKRAGAEGGTILHGRGTGIHEKAKLFNILIEPEKELVLTLISRDKTTDVLHAIEEDAHLNKPGKGIAFVLEVEKTVGINHVLNRMVNEKWESQIEN</sequence>
<dbReference type="Proteomes" id="UP000269301">
    <property type="component" value="Unassembled WGS sequence"/>
</dbReference>
<organism evidence="1 2">
    <name type="scientific">Oceanobacillus halophilus</name>
    <dbReference type="NCBI Taxonomy" id="930130"/>
    <lineage>
        <taxon>Bacteria</taxon>
        <taxon>Bacillati</taxon>
        <taxon>Bacillota</taxon>
        <taxon>Bacilli</taxon>
        <taxon>Bacillales</taxon>
        <taxon>Bacillaceae</taxon>
        <taxon>Oceanobacillus</taxon>
    </lineage>
</organism>
<dbReference type="InterPro" id="IPR011322">
    <property type="entry name" value="N-reg_PII-like_a/b"/>
</dbReference>